<proteinExistence type="predicted"/>
<comment type="caution">
    <text evidence="2">The sequence shown here is derived from an EMBL/GenBank/DDBJ whole genome shotgun (WGS) entry which is preliminary data.</text>
</comment>
<keyword evidence="4" id="KW-1185">Reference proteome</keyword>
<organism evidence="2">
    <name type="scientific">Hexamita inflata</name>
    <dbReference type="NCBI Taxonomy" id="28002"/>
    <lineage>
        <taxon>Eukaryota</taxon>
        <taxon>Metamonada</taxon>
        <taxon>Diplomonadida</taxon>
        <taxon>Hexamitidae</taxon>
        <taxon>Hexamitinae</taxon>
        <taxon>Hexamita</taxon>
    </lineage>
</organism>
<keyword evidence="1" id="KW-1133">Transmembrane helix</keyword>
<dbReference type="Proteomes" id="UP001642409">
    <property type="component" value="Unassembled WGS sequence"/>
</dbReference>
<keyword evidence="1" id="KW-0812">Transmembrane</keyword>
<dbReference type="AlphaFoldDB" id="A0AA86QCQ4"/>
<feature type="transmembrane region" description="Helical" evidence="1">
    <location>
        <begin position="12"/>
        <end position="30"/>
    </location>
</feature>
<feature type="transmembrane region" description="Helical" evidence="1">
    <location>
        <begin position="36"/>
        <end position="55"/>
    </location>
</feature>
<name>A0AA86QCQ4_9EUKA</name>
<dbReference type="EMBL" id="CAXDID020000010">
    <property type="protein sequence ID" value="CAL5979253.1"/>
    <property type="molecule type" value="Genomic_DNA"/>
</dbReference>
<keyword evidence="1" id="KW-0472">Membrane</keyword>
<dbReference type="EMBL" id="CATOUU010000865">
    <property type="protein sequence ID" value="CAI9955568.1"/>
    <property type="molecule type" value="Genomic_DNA"/>
</dbReference>
<evidence type="ECO:0000256" key="1">
    <source>
        <dbReference type="SAM" id="Phobius"/>
    </source>
</evidence>
<sequence length="81" mass="8883">MKNPYCAIENRQWMAIGNIGIAASAIVQPLELMLTIYTSVGLSGGAVSFISPALGRQDLKTAQKYRHKICIHVAQPRIKTK</sequence>
<evidence type="ECO:0000313" key="2">
    <source>
        <dbReference type="EMBL" id="CAI9955568.1"/>
    </source>
</evidence>
<protein>
    <submittedName>
        <fullName evidence="2">MatE efflux family protein</fullName>
    </submittedName>
    <submittedName>
        <fullName evidence="3">MatE_efflux family protein</fullName>
    </submittedName>
</protein>
<evidence type="ECO:0000313" key="3">
    <source>
        <dbReference type="EMBL" id="CAL5979253.1"/>
    </source>
</evidence>
<evidence type="ECO:0000313" key="4">
    <source>
        <dbReference type="Proteomes" id="UP001642409"/>
    </source>
</evidence>
<reference evidence="2" key="1">
    <citation type="submission" date="2023-06" db="EMBL/GenBank/DDBJ databases">
        <authorList>
            <person name="Kurt Z."/>
        </authorList>
    </citation>
    <scope>NUCLEOTIDE SEQUENCE</scope>
</reference>
<accession>A0AA86QCQ4</accession>
<reference evidence="3 4" key="2">
    <citation type="submission" date="2024-07" db="EMBL/GenBank/DDBJ databases">
        <authorList>
            <person name="Akdeniz Z."/>
        </authorList>
    </citation>
    <scope>NUCLEOTIDE SEQUENCE [LARGE SCALE GENOMIC DNA]</scope>
</reference>
<gene>
    <name evidence="2" type="ORF">HINF_LOCUS43213</name>
    <name evidence="3" type="ORF">HINF_LOCUS5400</name>
</gene>